<feature type="chain" id="PRO_5046743400" description="Secreted protein" evidence="1">
    <location>
        <begin position="25"/>
        <end position="309"/>
    </location>
</feature>
<keyword evidence="3" id="KW-1185">Reference proteome</keyword>
<evidence type="ECO:0008006" key="4">
    <source>
        <dbReference type="Google" id="ProtNLM"/>
    </source>
</evidence>
<name>A0ABT5L734_9ALTE</name>
<proteinExistence type="predicted"/>
<organism evidence="2 3">
    <name type="scientific">Alteromonas gilva</name>
    <dbReference type="NCBI Taxonomy" id="2987522"/>
    <lineage>
        <taxon>Bacteria</taxon>
        <taxon>Pseudomonadati</taxon>
        <taxon>Pseudomonadota</taxon>
        <taxon>Gammaproteobacteria</taxon>
        <taxon>Alteromonadales</taxon>
        <taxon>Alteromonadaceae</taxon>
        <taxon>Alteromonas/Salinimonas group</taxon>
        <taxon>Alteromonas</taxon>
    </lineage>
</organism>
<dbReference type="EMBL" id="JAQQXP010000004">
    <property type="protein sequence ID" value="MDC8832880.1"/>
    <property type="molecule type" value="Genomic_DNA"/>
</dbReference>
<evidence type="ECO:0000313" key="3">
    <source>
        <dbReference type="Proteomes" id="UP001218788"/>
    </source>
</evidence>
<dbReference type="Proteomes" id="UP001218788">
    <property type="component" value="Unassembled WGS sequence"/>
</dbReference>
<dbReference type="RefSeq" id="WP_273642776.1">
    <property type="nucleotide sequence ID" value="NZ_JAQQXP010000004.1"/>
</dbReference>
<comment type="caution">
    <text evidence="2">The sequence shown here is derived from an EMBL/GenBank/DDBJ whole genome shotgun (WGS) entry which is preliminary data.</text>
</comment>
<feature type="signal peptide" evidence="1">
    <location>
        <begin position="1"/>
        <end position="24"/>
    </location>
</feature>
<reference evidence="2 3" key="1">
    <citation type="submission" date="2022-10" db="EMBL/GenBank/DDBJ databases">
        <title>Alteromonas sp. chi3 Genome sequencing.</title>
        <authorList>
            <person name="Park S."/>
        </authorList>
    </citation>
    <scope>NUCLEOTIDE SEQUENCE [LARGE SCALE GENOMIC DNA]</scope>
    <source>
        <strain evidence="3">chi3</strain>
    </source>
</reference>
<evidence type="ECO:0000256" key="1">
    <source>
        <dbReference type="SAM" id="SignalP"/>
    </source>
</evidence>
<accession>A0ABT5L734</accession>
<sequence length="309" mass="34957">MTIKGYTRLLVTVLFAVASANVSASIFFNINLGPGNNIYRELGIEPDDFNFDNHFVEHNQMECSTPKQLGSRGLMEKVFASHIDSNKQVADNIVLFRNKMSEVMVEAFSDAITEFRQRDRYAKCSYSVASFSNNFSSLNDFLKNGPKVVLKLIEKSGIRTFSSVNIDLNVDTGEVIQLTVQQVSPPMTAAQIKATLSNVEKKHGVTMKQAHNTPRLSSYTFQKEDIYCGIAFKEDLYPSPIYKTLYGLSEYRNINSGCSFTELKKNSVYEYAISKSETLFRERAEGVIQMFIEEYADQFNQETDVSPVF</sequence>
<gene>
    <name evidence="2" type="ORF">OIK42_19170</name>
</gene>
<keyword evidence="1" id="KW-0732">Signal</keyword>
<protein>
    <recommendedName>
        <fullName evidence="4">Secreted protein</fullName>
    </recommendedName>
</protein>
<evidence type="ECO:0000313" key="2">
    <source>
        <dbReference type="EMBL" id="MDC8832880.1"/>
    </source>
</evidence>